<dbReference type="InterPro" id="IPR007607">
    <property type="entry name" value="BacA/B"/>
</dbReference>
<dbReference type="STRING" id="388280.SAMN04488057_105333"/>
<gene>
    <name evidence="3" type="ORF">SAMN04488057_105333</name>
</gene>
<evidence type="ECO:0000256" key="1">
    <source>
        <dbReference type="ARBA" id="ARBA00044755"/>
    </source>
</evidence>
<dbReference type="Proteomes" id="UP000184513">
    <property type="component" value="Unassembled WGS sequence"/>
</dbReference>
<feature type="compositionally biased region" description="Basic and acidic residues" evidence="2">
    <location>
        <begin position="120"/>
        <end position="141"/>
    </location>
</feature>
<comment type="similarity">
    <text evidence="1">Belongs to the bactofilin family.</text>
</comment>
<dbReference type="PANTHER" id="PTHR35024:SF4">
    <property type="entry name" value="POLYMER-FORMING CYTOSKELETAL PROTEIN"/>
    <property type="match status" value="1"/>
</dbReference>
<proteinExistence type="inferred from homology"/>
<feature type="region of interest" description="Disordered" evidence="2">
    <location>
        <begin position="110"/>
        <end position="155"/>
    </location>
</feature>
<dbReference type="Pfam" id="PF04519">
    <property type="entry name" value="Bactofilin"/>
    <property type="match status" value="1"/>
</dbReference>
<dbReference type="AlphaFoldDB" id="A0A1M7NHE6"/>
<evidence type="ECO:0000313" key="4">
    <source>
        <dbReference type="Proteomes" id="UP000184513"/>
    </source>
</evidence>
<dbReference type="OrthoDB" id="5432602at2"/>
<reference evidence="3 4" key="1">
    <citation type="submission" date="2016-11" db="EMBL/GenBank/DDBJ databases">
        <authorList>
            <person name="Jaros S."/>
            <person name="Januszkiewicz K."/>
            <person name="Wedrychowicz H."/>
        </authorList>
    </citation>
    <scope>NUCLEOTIDE SEQUENCE [LARGE SCALE GENOMIC DNA]</scope>
    <source>
        <strain evidence="3 4">CGMCC 1.6102</strain>
    </source>
</reference>
<keyword evidence="4" id="KW-1185">Reference proteome</keyword>
<organism evidence="3 4">
    <name type="scientific">Cyclobacterium lianum</name>
    <dbReference type="NCBI Taxonomy" id="388280"/>
    <lineage>
        <taxon>Bacteria</taxon>
        <taxon>Pseudomonadati</taxon>
        <taxon>Bacteroidota</taxon>
        <taxon>Cytophagia</taxon>
        <taxon>Cytophagales</taxon>
        <taxon>Cyclobacteriaceae</taxon>
        <taxon>Cyclobacterium</taxon>
    </lineage>
</organism>
<protein>
    <submittedName>
        <fullName evidence="3">Protein CcmA, bactofilin family</fullName>
    </submittedName>
</protein>
<name>A0A1M7NHE6_9BACT</name>
<sequence>MWTKERKIQEEMEMASATSVFAPGLNIKGNVEASSDIRIEGDVLGDVTTGKKVIVGISGKIIGNIRASEICVMGEVKGDIFVNELARFTAEARMRGNVYSGKIEIESGADMEVTLSKPKKNSESKDSETSDAGHKGLEKRHTTAPSGKEMVKIDD</sequence>
<dbReference type="RefSeq" id="WP_073094555.1">
    <property type="nucleotide sequence ID" value="NZ_FRCY01000005.1"/>
</dbReference>
<dbReference type="EMBL" id="FRCY01000005">
    <property type="protein sequence ID" value="SHN03246.1"/>
    <property type="molecule type" value="Genomic_DNA"/>
</dbReference>
<evidence type="ECO:0000256" key="2">
    <source>
        <dbReference type="SAM" id="MobiDB-lite"/>
    </source>
</evidence>
<accession>A0A1M7NHE6</accession>
<dbReference type="PANTHER" id="PTHR35024">
    <property type="entry name" value="HYPOTHETICAL CYTOSOLIC PROTEIN"/>
    <property type="match status" value="1"/>
</dbReference>
<evidence type="ECO:0000313" key="3">
    <source>
        <dbReference type="EMBL" id="SHN03246.1"/>
    </source>
</evidence>